<gene>
    <name evidence="2" type="ORF">NLK58_14265</name>
</gene>
<dbReference type="InterPro" id="IPR025391">
    <property type="entry name" value="DUF4123"/>
</dbReference>
<proteinExistence type="predicted"/>
<dbReference type="Proteomes" id="UP001475781">
    <property type="component" value="Chromosome"/>
</dbReference>
<name>A0ABZ2VYS4_9GAMM</name>
<reference evidence="2 3" key="1">
    <citation type="submission" date="2022-07" db="EMBL/GenBank/DDBJ databases">
        <title>A copper resistant bacterium isolated from sediment samples of deep sea hydrothermal areas.</title>
        <authorList>
            <person name="Zeng X."/>
        </authorList>
    </citation>
    <scope>NUCLEOTIDE SEQUENCE [LARGE SCALE GENOMIC DNA]</scope>
    <source>
        <strain evidence="3">CuT 6</strain>
    </source>
</reference>
<evidence type="ECO:0000259" key="1">
    <source>
        <dbReference type="Pfam" id="PF13503"/>
    </source>
</evidence>
<evidence type="ECO:0000313" key="3">
    <source>
        <dbReference type="Proteomes" id="UP001475781"/>
    </source>
</evidence>
<dbReference type="EMBL" id="CP101118">
    <property type="protein sequence ID" value="WZF87502.1"/>
    <property type="molecule type" value="Genomic_DNA"/>
</dbReference>
<feature type="domain" description="DUF4123" evidence="1">
    <location>
        <begin position="14"/>
        <end position="125"/>
    </location>
</feature>
<accession>A0ABZ2VYS4</accession>
<keyword evidence="3" id="KW-1185">Reference proteome</keyword>
<dbReference type="Pfam" id="PF13503">
    <property type="entry name" value="DUF4123"/>
    <property type="match status" value="1"/>
</dbReference>
<evidence type="ECO:0000313" key="2">
    <source>
        <dbReference type="EMBL" id="WZF87502.1"/>
    </source>
</evidence>
<protein>
    <submittedName>
        <fullName evidence="2">DUF4123 domain-containing protein</fullName>
    </submittedName>
</protein>
<organism evidence="2 3">
    <name type="scientific">Marinobacter metalliresistant</name>
    <dbReference type="NCBI Taxonomy" id="2961995"/>
    <lineage>
        <taxon>Bacteria</taxon>
        <taxon>Pseudomonadati</taxon>
        <taxon>Pseudomonadota</taxon>
        <taxon>Gammaproteobacteria</taxon>
        <taxon>Pseudomonadales</taxon>
        <taxon>Marinobacteraceae</taxon>
        <taxon>Marinobacter</taxon>
    </lineage>
</organism>
<dbReference type="RefSeq" id="WP_341581089.1">
    <property type="nucleotide sequence ID" value="NZ_CP101118.1"/>
</dbReference>
<sequence>MGNLAGLAEESKTFLLIDGAKVKDLAQAIYREEANPRCDALYRGTELADLLEVSPWLVETHLNSALARKCFEEWKQLGAAIVLQADCPFEDVLDHLRGLLIARLATGEEVIFRFYDPEIARHLLKRDSSGKGVRRFMGPCSVFAIQDRRSGEWECLYNHQPSDESQQEVFTVHKEHQVAMERAAERTARSKLEIHTAKYFPHLLHHPDTTGQAWGVISDLVSQARGRGLYSTRDIALYINTIGWLGHHAFEDSDVQSLWRENSASPAKAIVRIAEFAQKKSKEGLAHG</sequence>